<dbReference type="Proteomes" id="UP001054945">
    <property type="component" value="Unassembled WGS sequence"/>
</dbReference>
<proteinExistence type="predicted"/>
<evidence type="ECO:0000313" key="2">
    <source>
        <dbReference type="Proteomes" id="UP001054945"/>
    </source>
</evidence>
<evidence type="ECO:0000313" key="1">
    <source>
        <dbReference type="EMBL" id="GIY46611.1"/>
    </source>
</evidence>
<protein>
    <submittedName>
        <fullName evidence="1">Uncharacterized protein</fullName>
    </submittedName>
</protein>
<sequence>MKKSIIFENITFNRADLSTYRSTDISMIHYVLPVDVRKPNDRIATATHSSIIVAQNLHQAHELVQSQHEKSDHGTWG</sequence>
<reference evidence="1 2" key="1">
    <citation type="submission" date="2021-06" db="EMBL/GenBank/DDBJ databases">
        <title>Caerostris extrusa draft genome.</title>
        <authorList>
            <person name="Kono N."/>
            <person name="Arakawa K."/>
        </authorList>
    </citation>
    <scope>NUCLEOTIDE SEQUENCE [LARGE SCALE GENOMIC DNA]</scope>
</reference>
<name>A0AAV4TMA1_CAEEX</name>
<gene>
    <name evidence="1" type="ORF">CEXT_433671</name>
</gene>
<keyword evidence="2" id="KW-1185">Reference proteome</keyword>
<accession>A0AAV4TMA1</accession>
<dbReference type="EMBL" id="BPLR01011447">
    <property type="protein sequence ID" value="GIY46611.1"/>
    <property type="molecule type" value="Genomic_DNA"/>
</dbReference>
<dbReference type="AlphaFoldDB" id="A0AAV4TMA1"/>
<comment type="caution">
    <text evidence="1">The sequence shown here is derived from an EMBL/GenBank/DDBJ whole genome shotgun (WGS) entry which is preliminary data.</text>
</comment>
<organism evidence="1 2">
    <name type="scientific">Caerostris extrusa</name>
    <name type="common">Bark spider</name>
    <name type="synonym">Caerostris bankana</name>
    <dbReference type="NCBI Taxonomy" id="172846"/>
    <lineage>
        <taxon>Eukaryota</taxon>
        <taxon>Metazoa</taxon>
        <taxon>Ecdysozoa</taxon>
        <taxon>Arthropoda</taxon>
        <taxon>Chelicerata</taxon>
        <taxon>Arachnida</taxon>
        <taxon>Araneae</taxon>
        <taxon>Araneomorphae</taxon>
        <taxon>Entelegynae</taxon>
        <taxon>Araneoidea</taxon>
        <taxon>Araneidae</taxon>
        <taxon>Caerostris</taxon>
    </lineage>
</organism>